<sequence length="150" mass="15893">MTHSVTLVVVLAASLIAVASTTIVQDCGSKATVTEVRVSGCEVPPCLLKRGEDIVVEIDFENLKETTKSLTAKVHGNIGGIDIPWFGVDKDACNDLTVGDCPVDGTEKIYYSAGVPILSSYPSVAVIVKWQLLTDNNENAACFVVPAQIV</sequence>
<dbReference type="CDD" id="cd00916">
    <property type="entry name" value="Npc2_like"/>
    <property type="match status" value="1"/>
</dbReference>
<evidence type="ECO:0000256" key="5">
    <source>
        <dbReference type="ARBA" id="ARBA00023157"/>
    </source>
</evidence>
<evidence type="ECO:0000313" key="8">
    <source>
        <dbReference type="EMBL" id="QDX01886.1"/>
    </source>
</evidence>
<dbReference type="Gene3D" id="2.60.40.770">
    <property type="match status" value="1"/>
</dbReference>
<evidence type="ECO:0000256" key="2">
    <source>
        <dbReference type="ARBA" id="ARBA00006370"/>
    </source>
</evidence>
<dbReference type="OrthoDB" id="6576058at2759"/>
<accession>A0A5B8HAE6</accession>
<dbReference type="Pfam" id="PF02221">
    <property type="entry name" value="E1_DerP2_DerF2"/>
    <property type="match status" value="1"/>
</dbReference>
<evidence type="ECO:0000256" key="1">
    <source>
        <dbReference type="ARBA" id="ARBA00004613"/>
    </source>
</evidence>
<dbReference type="InterPro" id="IPR003172">
    <property type="entry name" value="ML_dom"/>
</dbReference>
<dbReference type="FunFam" id="2.60.40.770:FF:000001">
    <property type="entry name" value="NPC intracellular cholesterol transporter 2"/>
    <property type="match status" value="1"/>
</dbReference>
<dbReference type="GO" id="GO:0032367">
    <property type="term" value="P:intracellular cholesterol transport"/>
    <property type="evidence" value="ECO:0007669"/>
    <property type="project" value="InterPro"/>
</dbReference>
<feature type="domain" description="MD-2-related lipid-recognition" evidence="7">
    <location>
        <begin position="24"/>
        <end position="147"/>
    </location>
</feature>
<proteinExistence type="evidence at transcript level"/>
<keyword evidence="5" id="KW-1015">Disulfide bond</keyword>
<dbReference type="SMART" id="SM00737">
    <property type="entry name" value="ML"/>
    <property type="match status" value="1"/>
</dbReference>
<dbReference type="GO" id="GO:0005576">
    <property type="term" value="C:extracellular region"/>
    <property type="evidence" value="ECO:0007669"/>
    <property type="project" value="UniProtKB-SubCell"/>
</dbReference>
<dbReference type="InterPro" id="IPR039670">
    <property type="entry name" value="NPC2-like"/>
</dbReference>
<dbReference type="PANTHER" id="PTHR11306:SF68">
    <property type="entry name" value="NPC INTRACELLULAR CHOLESTEROL TRANSPORTER 2"/>
    <property type="match status" value="1"/>
</dbReference>
<dbReference type="PANTHER" id="PTHR11306">
    <property type="entry name" value="NIEMANN PICK TYPE C2 PROTEIN NPC2-RELATED"/>
    <property type="match status" value="1"/>
</dbReference>
<name>A0A5B8HAE6_PENJP</name>
<evidence type="ECO:0000256" key="4">
    <source>
        <dbReference type="ARBA" id="ARBA00022729"/>
    </source>
</evidence>
<feature type="signal peptide" evidence="6">
    <location>
        <begin position="1"/>
        <end position="21"/>
    </location>
</feature>
<dbReference type="SUPFAM" id="SSF81296">
    <property type="entry name" value="E set domains"/>
    <property type="match status" value="1"/>
</dbReference>
<keyword evidence="4 6" id="KW-0732">Signal</keyword>
<feature type="chain" id="PRO_5022813883" evidence="6">
    <location>
        <begin position="22"/>
        <end position="150"/>
    </location>
</feature>
<evidence type="ECO:0000256" key="3">
    <source>
        <dbReference type="ARBA" id="ARBA00022525"/>
    </source>
</evidence>
<comment type="similarity">
    <text evidence="2">Belongs to the NPC2 family.</text>
</comment>
<organism evidence="8">
    <name type="scientific">Penaeus japonicus</name>
    <name type="common">Kuruma prawn</name>
    <name type="synonym">Marsupenaeus japonicus</name>
    <dbReference type="NCBI Taxonomy" id="27405"/>
    <lineage>
        <taxon>Eukaryota</taxon>
        <taxon>Metazoa</taxon>
        <taxon>Ecdysozoa</taxon>
        <taxon>Arthropoda</taxon>
        <taxon>Crustacea</taxon>
        <taxon>Multicrustacea</taxon>
        <taxon>Malacostraca</taxon>
        <taxon>Eumalacostraca</taxon>
        <taxon>Eucarida</taxon>
        <taxon>Decapoda</taxon>
        <taxon>Dendrobranchiata</taxon>
        <taxon>Penaeoidea</taxon>
        <taxon>Penaeidae</taxon>
        <taxon>Penaeus</taxon>
    </lineage>
</organism>
<keyword evidence="3" id="KW-0964">Secreted</keyword>
<dbReference type="GO" id="GO:0032934">
    <property type="term" value="F:sterol binding"/>
    <property type="evidence" value="ECO:0007669"/>
    <property type="project" value="InterPro"/>
</dbReference>
<dbReference type="EMBL" id="MK993581">
    <property type="protein sequence ID" value="QDX01886.1"/>
    <property type="molecule type" value="mRNA"/>
</dbReference>
<reference evidence="8" key="1">
    <citation type="journal article" date="2019" name="J. Immunol.">
        <title>MD-2 Homologue Recognizes the White Spot Syndrome Virus Lipid Component and Induces Antiviral Molecule Expression in Shrimp.</title>
        <authorList>
            <person name="Gao J."/>
            <person name="Wang J.X."/>
            <person name="Wang X.W."/>
        </authorList>
    </citation>
    <scope>NUCLEOTIDE SEQUENCE</scope>
    <source>
        <strain evidence="8">MjML5</strain>
    </source>
</reference>
<dbReference type="InterPro" id="IPR033916">
    <property type="entry name" value="ML_Npc2-like"/>
</dbReference>
<dbReference type="InterPro" id="IPR014756">
    <property type="entry name" value="Ig_E-set"/>
</dbReference>
<evidence type="ECO:0000256" key="6">
    <source>
        <dbReference type="SAM" id="SignalP"/>
    </source>
</evidence>
<comment type="subcellular location">
    <subcellularLocation>
        <location evidence="1">Secreted</location>
    </subcellularLocation>
</comment>
<evidence type="ECO:0000259" key="7">
    <source>
        <dbReference type="SMART" id="SM00737"/>
    </source>
</evidence>
<protein>
    <submittedName>
        <fullName evidence="8">ML protein</fullName>
    </submittedName>
</protein>
<dbReference type="AlphaFoldDB" id="A0A5B8HAE6"/>